<evidence type="ECO:0000256" key="2">
    <source>
        <dbReference type="SAM" id="MobiDB-lite"/>
    </source>
</evidence>
<dbReference type="PROSITE" id="PS00921">
    <property type="entry name" value="NITRIL_CHT_2"/>
    <property type="match status" value="1"/>
</dbReference>
<dbReference type="PROSITE" id="PS50263">
    <property type="entry name" value="CN_HYDROLASE"/>
    <property type="match status" value="1"/>
</dbReference>
<dbReference type="EMBL" id="LFJN01000006">
    <property type="protein sequence ID" value="KPI42670.1"/>
    <property type="molecule type" value="Genomic_DNA"/>
</dbReference>
<dbReference type="InterPro" id="IPR044149">
    <property type="entry name" value="Nitrilases_CHs"/>
</dbReference>
<dbReference type="InterPro" id="IPR000132">
    <property type="entry name" value="Nitrilase/CN_hydratase_CS"/>
</dbReference>
<evidence type="ECO:0000256" key="1">
    <source>
        <dbReference type="ARBA" id="ARBA00008129"/>
    </source>
</evidence>
<dbReference type="SUPFAM" id="SSF56317">
    <property type="entry name" value="Carbon-nitrogen hydrolase"/>
    <property type="match status" value="1"/>
</dbReference>
<evidence type="ECO:0000313" key="4">
    <source>
        <dbReference type="EMBL" id="KPI42670.1"/>
    </source>
</evidence>
<dbReference type="GO" id="GO:0016836">
    <property type="term" value="F:hydro-lyase activity"/>
    <property type="evidence" value="ECO:0007669"/>
    <property type="project" value="UniProtKB-ARBA"/>
</dbReference>
<evidence type="ECO:0000313" key="5">
    <source>
        <dbReference type="Proteomes" id="UP000038010"/>
    </source>
</evidence>
<sequence length="399" mass="43542">MPSKLTVGVAQVHTQSTTPKTLSLLRKHTQVAAEKNISILLFPEAFLGGYPRTCNFGAAIGSRTTQGREQFLQYFKSCVDLGDTAKGEEERWLRRELQVDAESGKRGDGTREYLENVSRETGVFLVVGMVERAGGSLYCAVVYVDPVKGTIAKRRKVMPTGTERLVWAQGQPSNLRAVVAHVKGVRVVMGAVICWENYMPLLRYALYSQGVNLWLAPTADPRGTWESLMRTIACEGRCWVVSGNQCIKSADLPAWVTGKESNGTAGGHDGAVNGTAPPSSPPVDGRRRSSVSTRTQENHEIVWRAKSNAIDESPLEETGAGAVEEDPKEFASAGGSCIVNPMGETVVGPVWNKDEELLYAEIDFDECDRGRLDFDASGHYSRMDAFQLTVQGLDMTPPP</sequence>
<feature type="region of interest" description="Disordered" evidence="2">
    <location>
        <begin position="258"/>
        <end position="298"/>
    </location>
</feature>
<gene>
    <name evidence="4" type="ORF">AB675_2063</name>
</gene>
<dbReference type="VEuPathDB" id="FungiDB:AB675_2063"/>
<dbReference type="PANTHER" id="PTHR46044">
    <property type="entry name" value="NITRILASE"/>
    <property type="match status" value="1"/>
</dbReference>
<dbReference type="PANTHER" id="PTHR46044:SF1">
    <property type="entry name" value="CN HYDROLASE DOMAIN-CONTAINING PROTEIN"/>
    <property type="match status" value="1"/>
</dbReference>
<feature type="domain" description="CN hydrolase" evidence="3">
    <location>
        <begin position="5"/>
        <end position="364"/>
    </location>
</feature>
<evidence type="ECO:0000259" key="3">
    <source>
        <dbReference type="PROSITE" id="PS50263"/>
    </source>
</evidence>
<comment type="caution">
    <text evidence="4">The sequence shown here is derived from an EMBL/GenBank/DDBJ whole genome shotgun (WGS) entry which is preliminary data.</text>
</comment>
<reference evidence="4 5" key="1">
    <citation type="submission" date="2015-06" db="EMBL/GenBank/DDBJ databases">
        <title>Draft genome of the ant-associated black yeast Phialophora attae CBS 131958.</title>
        <authorList>
            <person name="Moreno L.F."/>
            <person name="Stielow B.J."/>
            <person name="de Hoog S."/>
            <person name="Vicente V.A."/>
            <person name="Weiss V.A."/>
            <person name="de Vries M."/>
            <person name="Cruz L.M."/>
            <person name="Souza E.M."/>
        </authorList>
    </citation>
    <scope>NUCLEOTIDE SEQUENCE [LARGE SCALE GENOMIC DNA]</scope>
    <source>
        <strain evidence="4 5">CBS 131958</strain>
    </source>
</reference>
<dbReference type="GO" id="GO:0000257">
    <property type="term" value="F:nitrilase activity"/>
    <property type="evidence" value="ECO:0007669"/>
    <property type="project" value="UniProtKB-ARBA"/>
</dbReference>
<dbReference type="AlphaFoldDB" id="A0A0N1H7S3"/>
<keyword evidence="5" id="KW-1185">Reference proteome</keyword>
<dbReference type="InterPro" id="IPR036526">
    <property type="entry name" value="C-N_Hydrolase_sf"/>
</dbReference>
<dbReference type="OrthoDB" id="10250282at2759"/>
<comment type="similarity">
    <text evidence="1">Belongs to the carbon-nitrogen hydrolase superfamily. Nitrilase family.</text>
</comment>
<dbReference type="Proteomes" id="UP000038010">
    <property type="component" value="Unassembled WGS sequence"/>
</dbReference>
<protein>
    <submittedName>
        <fullName evidence="4">Bifunctional nitrilase/nitrile hydratase NIT4A</fullName>
    </submittedName>
</protein>
<name>A0A0N1H7S3_9EURO</name>
<dbReference type="RefSeq" id="XP_018002633.1">
    <property type="nucleotide sequence ID" value="XM_018142003.1"/>
</dbReference>
<dbReference type="Gene3D" id="3.60.110.10">
    <property type="entry name" value="Carbon-nitrogen hydrolase"/>
    <property type="match status" value="1"/>
</dbReference>
<organism evidence="4 5">
    <name type="scientific">Cyphellophora attinorum</name>
    <dbReference type="NCBI Taxonomy" id="1664694"/>
    <lineage>
        <taxon>Eukaryota</taxon>
        <taxon>Fungi</taxon>
        <taxon>Dikarya</taxon>
        <taxon>Ascomycota</taxon>
        <taxon>Pezizomycotina</taxon>
        <taxon>Eurotiomycetes</taxon>
        <taxon>Chaetothyriomycetidae</taxon>
        <taxon>Chaetothyriales</taxon>
        <taxon>Cyphellophoraceae</taxon>
        <taxon>Cyphellophora</taxon>
    </lineage>
</organism>
<dbReference type="STRING" id="1664694.A0A0N1H7S3"/>
<proteinExistence type="inferred from homology"/>
<dbReference type="InterPro" id="IPR003010">
    <property type="entry name" value="C-N_Hydrolase"/>
</dbReference>
<dbReference type="GeneID" id="28733883"/>
<dbReference type="Pfam" id="PF00795">
    <property type="entry name" value="CN_hydrolase"/>
    <property type="match status" value="1"/>
</dbReference>
<accession>A0A0N1H7S3</accession>